<feature type="transmembrane region" description="Helical" evidence="7">
    <location>
        <begin position="127"/>
        <end position="148"/>
    </location>
</feature>
<dbReference type="PROSITE" id="PS50928">
    <property type="entry name" value="ABC_TM1"/>
    <property type="match status" value="1"/>
</dbReference>
<evidence type="ECO:0000259" key="9">
    <source>
        <dbReference type="PROSITE" id="PS50928"/>
    </source>
</evidence>
<feature type="transmembrane region" description="Helical" evidence="7">
    <location>
        <begin position="253"/>
        <end position="278"/>
    </location>
</feature>
<feature type="transmembrane region" description="Helical" evidence="7">
    <location>
        <begin position="208"/>
        <end position="232"/>
    </location>
</feature>
<accession>I4YXI9</accession>
<keyword evidence="10" id="KW-0762">Sugar transport</keyword>
<feature type="domain" description="ABC transmembrane type-1" evidence="9">
    <location>
        <begin position="123"/>
        <end position="336"/>
    </location>
</feature>
<evidence type="ECO:0000256" key="2">
    <source>
        <dbReference type="ARBA" id="ARBA00022448"/>
    </source>
</evidence>
<comment type="subcellular location">
    <subcellularLocation>
        <location evidence="1 7">Cell membrane</location>
        <topology evidence="1 7">Multi-pass membrane protein</topology>
    </subcellularLocation>
</comment>
<dbReference type="InterPro" id="IPR035906">
    <property type="entry name" value="MetI-like_sf"/>
</dbReference>
<comment type="similarity">
    <text evidence="7">Belongs to the binding-protein-dependent transport system permease family.</text>
</comment>
<dbReference type="Proteomes" id="UP000003947">
    <property type="component" value="Unassembled WGS sequence"/>
</dbReference>
<evidence type="ECO:0000256" key="1">
    <source>
        <dbReference type="ARBA" id="ARBA00004651"/>
    </source>
</evidence>
<dbReference type="RefSeq" id="WP_009491307.1">
    <property type="nucleotide sequence ID" value="NZ_CP141048.1"/>
</dbReference>
<dbReference type="Gene3D" id="1.10.3720.10">
    <property type="entry name" value="MetI-like"/>
    <property type="match status" value="1"/>
</dbReference>
<dbReference type="PANTHER" id="PTHR30193:SF37">
    <property type="entry name" value="INNER MEMBRANE ABC TRANSPORTER PERMEASE PROTEIN YCJO"/>
    <property type="match status" value="1"/>
</dbReference>
<feature type="transmembrane region" description="Helical" evidence="7">
    <location>
        <begin position="284"/>
        <end position="304"/>
    </location>
</feature>
<sequence length="345" mass="38183" precursor="true">MTLTSKTSPATSPAPAASLAPSGGTNPVLKLVTRVLDWPMAGLQRLIGERRMPYVFLLPNLVFFGLFVFVPIAINFVYSVTGGPALFPSERPYVGAGQYSYLFDCGSYVDPNTCREDHFWRGVYNTLFFSFFQVVAMVGLSLLTAVVLNMKIRGRGFFRAVYFFPVLLSPVVVALIWKWILQRDGLLNAAIMGLGGDRTLFLAEPGWAMFWVIFVSVWAHMGFYTLILLAGLQAIPTDIYEAAEMDATPRWRVFWRLTLPLLWPNLIVVIVLSLIRAVQTFDEVFVLTGGGPGTSTLMVVQYIYETAFSNQVQNFGLAAAASVVLGIVLFALTLAQLAFTQRKSS</sequence>
<dbReference type="SUPFAM" id="SSF161098">
    <property type="entry name" value="MetI-like"/>
    <property type="match status" value="1"/>
</dbReference>
<feature type="region of interest" description="Disordered" evidence="8">
    <location>
        <begin position="1"/>
        <end position="21"/>
    </location>
</feature>
<evidence type="ECO:0000256" key="6">
    <source>
        <dbReference type="ARBA" id="ARBA00023136"/>
    </source>
</evidence>
<evidence type="ECO:0000256" key="8">
    <source>
        <dbReference type="SAM" id="MobiDB-lite"/>
    </source>
</evidence>
<dbReference type="STRING" id="864069.MicloDRAFT_00023240"/>
<proteinExistence type="inferred from homology"/>
<reference evidence="10 11" key="1">
    <citation type="submission" date="2012-02" db="EMBL/GenBank/DDBJ databases">
        <title>Improved High-Quality Draft sequence of Microvirga sp. WSM3557.</title>
        <authorList>
            <consortium name="US DOE Joint Genome Institute"/>
            <person name="Lucas S."/>
            <person name="Han J."/>
            <person name="Lapidus A."/>
            <person name="Cheng J.-F."/>
            <person name="Goodwin L."/>
            <person name="Pitluck S."/>
            <person name="Peters L."/>
            <person name="Zhang X."/>
            <person name="Detter J.C."/>
            <person name="Han C."/>
            <person name="Tapia R."/>
            <person name="Land M."/>
            <person name="Hauser L."/>
            <person name="Kyrpides N."/>
            <person name="Ivanova N."/>
            <person name="Pagani I."/>
            <person name="Brau L."/>
            <person name="Yates R."/>
            <person name="O'Hara G."/>
            <person name="Rui T."/>
            <person name="Howieson J."/>
            <person name="Reeve W."/>
            <person name="Woyke T."/>
        </authorList>
    </citation>
    <scope>NUCLEOTIDE SEQUENCE [LARGE SCALE GENOMIC DNA]</scope>
    <source>
        <strain evidence="10 11">WSM3557</strain>
    </source>
</reference>
<keyword evidence="4 7" id="KW-0812">Transmembrane</keyword>
<keyword evidence="2 7" id="KW-0813">Transport</keyword>
<feature type="transmembrane region" description="Helical" evidence="7">
    <location>
        <begin position="160"/>
        <end position="180"/>
    </location>
</feature>
<dbReference type="HOGENOM" id="CLU_016047_0_2_5"/>
<feature type="transmembrane region" description="Helical" evidence="7">
    <location>
        <begin position="316"/>
        <end position="339"/>
    </location>
</feature>
<protein>
    <submittedName>
        <fullName evidence="10">Permease component of ABC-type sugar transporter</fullName>
    </submittedName>
</protein>
<dbReference type="PANTHER" id="PTHR30193">
    <property type="entry name" value="ABC TRANSPORTER PERMEASE PROTEIN"/>
    <property type="match status" value="1"/>
</dbReference>
<evidence type="ECO:0000313" key="10">
    <source>
        <dbReference type="EMBL" id="EIM28681.1"/>
    </source>
</evidence>
<keyword evidence="11" id="KW-1185">Reference proteome</keyword>
<dbReference type="EMBL" id="JH660642">
    <property type="protein sequence ID" value="EIM28681.1"/>
    <property type="molecule type" value="Genomic_DNA"/>
</dbReference>
<evidence type="ECO:0000256" key="4">
    <source>
        <dbReference type="ARBA" id="ARBA00022692"/>
    </source>
</evidence>
<name>I4YXI9_9HYPH</name>
<dbReference type="GO" id="GO:0055085">
    <property type="term" value="P:transmembrane transport"/>
    <property type="evidence" value="ECO:0007669"/>
    <property type="project" value="InterPro"/>
</dbReference>
<evidence type="ECO:0000313" key="11">
    <source>
        <dbReference type="Proteomes" id="UP000003947"/>
    </source>
</evidence>
<dbReference type="OrthoDB" id="7939379at2"/>
<evidence type="ECO:0000256" key="3">
    <source>
        <dbReference type="ARBA" id="ARBA00022475"/>
    </source>
</evidence>
<gene>
    <name evidence="10" type="ORF">MicloDRAFT_00023240</name>
</gene>
<dbReference type="GO" id="GO:0005886">
    <property type="term" value="C:plasma membrane"/>
    <property type="evidence" value="ECO:0007669"/>
    <property type="project" value="UniProtKB-SubCell"/>
</dbReference>
<dbReference type="Pfam" id="PF00528">
    <property type="entry name" value="BPD_transp_1"/>
    <property type="match status" value="1"/>
</dbReference>
<organism evidence="10 11">
    <name type="scientific">Microvirga lotononidis</name>
    <dbReference type="NCBI Taxonomy" id="864069"/>
    <lineage>
        <taxon>Bacteria</taxon>
        <taxon>Pseudomonadati</taxon>
        <taxon>Pseudomonadota</taxon>
        <taxon>Alphaproteobacteria</taxon>
        <taxon>Hyphomicrobiales</taxon>
        <taxon>Methylobacteriaceae</taxon>
        <taxon>Microvirga</taxon>
    </lineage>
</organism>
<keyword evidence="5 7" id="KW-1133">Transmembrane helix</keyword>
<dbReference type="PATRIC" id="fig|864069.3.peg.2526"/>
<keyword evidence="6 7" id="KW-0472">Membrane</keyword>
<evidence type="ECO:0000256" key="7">
    <source>
        <dbReference type="RuleBase" id="RU363032"/>
    </source>
</evidence>
<dbReference type="eggNOG" id="COG1175">
    <property type="taxonomic scope" value="Bacteria"/>
</dbReference>
<dbReference type="AlphaFoldDB" id="I4YXI9"/>
<evidence type="ECO:0000256" key="5">
    <source>
        <dbReference type="ARBA" id="ARBA00022989"/>
    </source>
</evidence>
<dbReference type="InterPro" id="IPR000515">
    <property type="entry name" value="MetI-like"/>
</dbReference>
<dbReference type="CDD" id="cd06261">
    <property type="entry name" value="TM_PBP2"/>
    <property type="match status" value="1"/>
</dbReference>
<keyword evidence="3" id="KW-1003">Cell membrane</keyword>
<dbReference type="InterPro" id="IPR051393">
    <property type="entry name" value="ABC_transporter_permease"/>
</dbReference>
<feature type="transmembrane region" description="Helical" evidence="7">
    <location>
        <begin position="54"/>
        <end position="78"/>
    </location>
</feature>